<reference evidence="1 2" key="1">
    <citation type="submission" date="2021-03" db="EMBL/GenBank/DDBJ databases">
        <title>Genomic Encyclopedia of Type Strains, Phase IV (KMG-IV): sequencing the most valuable type-strain genomes for metagenomic binning, comparative biology and taxonomic classification.</title>
        <authorList>
            <person name="Goeker M."/>
        </authorList>
    </citation>
    <scope>NUCLEOTIDE SEQUENCE [LARGE SCALE GENOMIC DNA]</scope>
    <source>
        <strain evidence="1 2">DSM 24950</strain>
    </source>
</reference>
<accession>A0ABS4HX12</accession>
<proteinExistence type="predicted"/>
<comment type="caution">
    <text evidence="1">The sequence shown here is derived from an EMBL/GenBank/DDBJ whole genome shotgun (WGS) entry which is preliminary data.</text>
</comment>
<evidence type="ECO:0000313" key="2">
    <source>
        <dbReference type="Proteomes" id="UP001519344"/>
    </source>
</evidence>
<evidence type="ECO:0008006" key="3">
    <source>
        <dbReference type="Google" id="ProtNLM"/>
    </source>
</evidence>
<gene>
    <name evidence="1" type="ORF">J2Z65_001967</name>
</gene>
<name>A0ABS4HX12_9BACL</name>
<dbReference type="Proteomes" id="UP001519344">
    <property type="component" value="Unassembled WGS sequence"/>
</dbReference>
<protein>
    <recommendedName>
        <fullName evidence="3">GapA-binding peptide SR1P</fullName>
    </recommendedName>
</protein>
<dbReference type="EMBL" id="JAGGKV010000004">
    <property type="protein sequence ID" value="MBP1962751.1"/>
    <property type="molecule type" value="Genomic_DNA"/>
</dbReference>
<organism evidence="1 2">
    <name type="scientific">Paenibacillus aceris</name>
    <dbReference type="NCBI Taxonomy" id="869555"/>
    <lineage>
        <taxon>Bacteria</taxon>
        <taxon>Bacillati</taxon>
        <taxon>Bacillota</taxon>
        <taxon>Bacilli</taxon>
        <taxon>Bacillales</taxon>
        <taxon>Paenibacillaceae</taxon>
        <taxon>Paenibacillus</taxon>
    </lineage>
</organism>
<evidence type="ECO:0000313" key="1">
    <source>
        <dbReference type="EMBL" id="MBP1962751.1"/>
    </source>
</evidence>
<keyword evidence="2" id="KW-1185">Reference proteome</keyword>
<sequence length="60" mass="6525">MSNSISLILESGVIAQKNELGLIICKSCNEVIGTLPTDGFKKFYVVCQKCACNDNKEANK</sequence>